<comment type="caution">
    <text evidence="2">The sequence shown here is derived from an EMBL/GenBank/DDBJ whole genome shotgun (WGS) entry which is preliminary data.</text>
</comment>
<gene>
    <name evidence="2" type="ORF">E3J59_04940</name>
</gene>
<evidence type="ECO:0000313" key="3">
    <source>
        <dbReference type="Proteomes" id="UP000320679"/>
    </source>
</evidence>
<dbReference type="PANTHER" id="PTHR43852">
    <property type="entry name" value="NUCLEOTIDYLTRANSFERASE"/>
    <property type="match status" value="1"/>
</dbReference>
<dbReference type="CDD" id="cd05403">
    <property type="entry name" value="NT_KNTase_like"/>
    <property type="match status" value="1"/>
</dbReference>
<keyword evidence="2" id="KW-0808">Transferase</keyword>
<dbReference type="GO" id="GO:0016740">
    <property type="term" value="F:transferase activity"/>
    <property type="evidence" value="ECO:0007669"/>
    <property type="project" value="UniProtKB-KW"/>
</dbReference>
<reference evidence="2 3" key="1">
    <citation type="submission" date="2019-03" db="EMBL/GenBank/DDBJ databases">
        <title>Metabolic potential of uncultured bacteria and archaea associated with petroleum seepage in deep-sea sediments.</title>
        <authorList>
            <person name="Dong X."/>
            <person name="Hubert C."/>
        </authorList>
    </citation>
    <scope>NUCLEOTIDE SEQUENCE [LARGE SCALE GENOMIC DNA]</scope>
    <source>
        <strain evidence="2">E29_bin78</strain>
    </source>
</reference>
<evidence type="ECO:0000313" key="2">
    <source>
        <dbReference type="EMBL" id="TET44609.1"/>
    </source>
</evidence>
<dbReference type="InterPro" id="IPR041633">
    <property type="entry name" value="Polbeta"/>
</dbReference>
<sequence length="136" mass="15756">MVKIDQEILARICEEFSLSFVVLFGSQLPGRKGLKDDYDIAVLSEDKISDDEDLELVSRFSQVLQSDALDVVILNFAAPLIQYEVATCARLLFERKPGSFNRFRWRAVQRWNDNKKFSNLNLDYVKDYLAETRGQK</sequence>
<dbReference type="Pfam" id="PF18765">
    <property type="entry name" value="Polbeta"/>
    <property type="match status" value="1"/>
</dbReference>
<protein>
    <submittedName>
        <fullName evidence="2">Nucleotidyltransferase domain-containing protein</fullName>
    </submittedName>
</protein>
<feature type="domain" description="Polymerase beta nucleotidyltransferase" evidence="1">
    <location>
        <begin position="11"/>
        <end position="96"/>
    </location>
</feature>
<dbReference type="SUPFAM" id="SSF81301">
    <property type="entry name" value="Nucleotidyltransferase"/>
    <property type="match status" value="1"/>
</dbReference>
<evidence type="ECO:0000259" key="1">
    <source>
        <dbReference type="Pfam" id="PF18765"/>
    </source>
</evidence>
<dbReference type="Gene3D" id="3.30.460.10">
    <property type="entry name" value="Beta Polymerase, domain 2"/>
    <property type="match status" value="1"/>
</dbReference>
<organism evidence="2 3">
    <name type="scientific">Aerophobetes bacterium</name>
    <dbReference type="NCBI Taxonomy" id="2030807"/>
    <lineage>
        <taxon>Bacteria</taxon>
        <taxon>Candidatus Aerophobota</taxon>
    </lineage>
</organism>
<dbReference type="InterPro" id="IPR052930">
    <property type="entry name" value="TA_antitoxin_MntA"/>
</dbReference>
<dbReference type="NCBIfam" id="NF047752">
    <property type="entry name" value="MntA_antitoxin"/>
    <property type="match status" value="1"/>
</dbReference>
<dbReference type="AlphaFoldDB" id="A0A523UQB3"/>
<dbReference type="EMBL" id="SOJK01000208">
    <property type="protein sequence ID" value="TET44609.1"/>
    <property type="molecule type" value="Genomic_DNA"/>
</dbReference>
<proteinExistence type="predicted"/>
<dbReference type="PANTHER" id="PTHR43852:SF3">
    <property type="entry name" value="NUCLEOTIDYLTRANSFERASE"/>
    <property type="match status" value="1"/>
</dbReference>
<dbReference type="Proteomes" id="UP000320679">
    <property type="component" value="Unassembled WGS sequence"/>
</dbReference>
<dbReference type="InterPro" id="IPR043519">
    <property type="entry name" value="NT_sf"/>
</dbReference>
<accession>A0A523UQB3</accession>
<name>A0A523UQB3_UNCAE</name>